<sequence length="384" mass="40940">MLDHMAPGVPRRRTPQRVGVAVLAATATATLAGAGWVLAPRRSPEPLRAAEKFVDGDLITVVVGTVGRLSLHGTVEAVLAQSYPAVEIVVVDNAPTSGRVDDALRSIDDPRCIVVREPRRGVSRARNTGARHASGRVIAFTDDDAEPDSQWLAAVAQVYSADRDGVVAGVTGRVVGLAVETDQQRWFEESGLFEKGSTRTVWTLAPTGSIDEELGARGTAALFPYTAGEMGSGNNMSFRKTAFDSLAGFDERIGPGTPTKGGEDLELFRRAVLRGGTIVYDPTAVVGHHHRADHEALCEQMFGYGSGMAAIVTKLFLDGGAPARALLGRLPTAFRMLLAPEENRFADGAPPMPRDLKLTELYGYLCGPFLYVKAIMVRGSGINS</sequence>
<keyword evidence="2" id="KW-0808">Transferase</keyword>
<evidence type="ECO:0000313" key="2">
    <source>
        <dbReference type="EMBL" id="AMY23602.1"/>
    </source>
</evidence>
<dbReference type="EC" id="2.-.-.-" evidence="2"/>
<dbReference type="PATRIC" id="fig|1653479.3.peg.2330"/>
<dbReference type="OrthoDB" id="153025at2"/>
<dbReference type="PANTHER" id="PTHR43685">
    <property type="entry name" value="GLYCOSYLTRANSFERASE"/>
    <property type="match status" value="1"/>
</dbReference>
<dbReference type="GO" id="GO:0016740">
    <property type="term" value="F:transferase activity"/>
    <property type="evidence" value="ECO:0007669"/>
    <property type="project" value="UniProtKB-KW"/>
</dbReference>
<dbReference type="InterPro" id="IPR001173">
    <property type="entry name" value="Glyco_trans_2-like"/>
</dbReference>
<dbReference type="Proteomes" id="UP000076038">
    <property type="component" value="Chromosome"/>
</dbReference>
<dbReference type="RefSeq" id="WP_157889877.1">
    <property type="nucleotide sequence ID" value="NZ_CP015220.1"/>
</dbReference>
<evidence type="ECO:0000259" key="1">
    <source>
        <dbReference type="Pfam" id="PF00535"/>
    </source>
</evidence>
<evidence type="ECO:0000313" key="3">
    <source>
        <dbReference type="Proteomes" id="UP000076038"/>
    </source>
</evidence>
<dbReference type="SUPFAM" id="SSF53448">
    <property type="entry name" value="Nucleotide-diphospho-sugar transferases"/>
    <property type="match status" value="1"/>
</dbReference>
<dbReference type="InterPro" id="IPR029044">
    <property type="entry name" value="Nucleotide-diphossugar_trans"/>
</dbReference>
<dbReference type="AlphaFoldDB" id="A0A143QMA9"/>
<dbReference type="InterPro" id="IPR050834">
    <property type="entry name" value="Glycosyltransf_2"/>
</dbReference>
<name>A0A143QMA9_RHOFA</name>
<organism evidence="2 3">
    <name type="scientific">Rhodococcoides fascians</name>
    <name type="common">Rhodococcus fascians</name>
    <dbReference type="NCBI Taxonomy" id="1828"/>
    <lineage>
        <taxon>Bacteria</taxon>
        <taxon>Bacillati</taxon>
        <taxon>Actinomycetota</taxon>
        <taxon>Actinomycetes</taxon>
        <taxon>Mycobacteriales</taxon>
        <taxon>Nocardiaceae</taxon>
        <taxon>Rhodococcoides</taxon>
    </lineage>
</organism>
<dbReference type="EMBL" id="CP015220">
    <property type="protein sequence ID" value="AMY23602.1"/>
    <property type="molecule type" value="Genomic_DNA"/>
</dbReference>
<accession>A0A143QMA9</accession>
<dbReference type="KEGG" id="rhs:A3Q41_02300"/>
<dbReference type="Pfam" id="PF00535">
    <property type="entry name" value="Glycos_transf_2"/>
    <property type="match status" value="1"/>
</dbReference>
<dbReference type="PANTHER" id="PTHR43685:SF2">
    <property type="entry name" value="GLYCOSYLTRANSFERASE 2-LIKE DOMAIN-CONTAINING PROTEIN"/>
    <property type="match status" value="1"/>
</dbReference>
<dbReference type="Gene3D" id="3.90.550.10">
    <property type="entry name" value="Spore Coat Polysaccharide Biosynthesis Protein SpsA, Chain A"/>
    <property type="match status" value="1"/>
</dbReference>
<gene>
    <name evidence="2" type="primary">mftF_3</name>
    <name evidence="2" type="ORF">A3Q41_02300</name>
</gene>
<keyword evidence="3" id="KW-1185">Reference proteome</keyword>
<feature type="domain" description="Glycosyltransferase 2-like" evidence="1">
    <location>
        <begin position="70"/>
        <end position="186"/>
    </location>
</feature>
<proteinExistence type="predicted"/>
<protein>
    <submittedName>
        <fullName evidence="2">Putative mycofactocin biosynthesis glycosyltransferase MftF</fullName>
        <ecNumber evidence="2">2.-.-.-</ecNumber>
    </submittedName>
</protein>
<reference evidence="3" key="2">
    <citation type="submission" date="2016-04" db="EMBL/GenBank/DDBJ databases">
        <title>Complete Genome and Plasmid Sequences for Rhodococcus fascians D188 and Draft Sequences for Rhodococcus spp. Isolates PBTS 1 and PBTS 2.</title>
        <authorList>
            <person name="Stamer R."/>
            <person name="Vereecke D."/>
            <person name="Zhang Y."/>
            <person name="Schilkey F."/>
            <person name="Devitt N."/>
            <person name="Randall J."/>
        </authorList>
    </citation>
    <scope>NUCLEOTIDE SEQUENCE [LARGE SCALE GENOMIC DNA]</scope>
    <source>
        <strain evidence="3">PBTS2</strain>
    </source>
</reference>
<reference evidence="2 3" key="1">
    <citation type="journal article" date="2016" name="Genome Announc.">
        <title>Complete Genome and Plasmid Sequences for Rhodococcus fascians D188 and Draft Sequences for Rhodococcus Isolates PBTS 1 and PBTS 2.</title>
        <authorList>
            <person name="Stamler R.A."/>
            <person name="Vereecke D."/>
            <person name="Zhang Y."/>
            <person name="Schilkey F."/>
            <person name="Devitt N."/>
            <person name="Randall J.J."/>
        </authorList>
    </citation>
    <scope>NUCLEOTIDE SEQUENCE [LARGE SCALE GENOMIC DNA]</scope>
    <source>
        <strain evidence="2 3">PBTS2</strain>
    </source>
</reference>